<dbReference type="InterPro" id="IPR000904">
    <property type="entry name" value="Sec7_dom"/>
</dbReference>
<feature type="region of interest" description="Disordered" evidence="1">
    <location>
        <begin position="795"/>
        <end position="830"/>
    </location>
</feature>
<dbReference type="SUPFAM" id="SSF48425">
    <property type="entry name" value="Sec7 domain"/>
    <property type="match status" value="1"/>
</dbReference>
<dbReference type="Gene3D" id="2.30.29.30">
    <property type="entry name" value="Pleckstrin-homology domain (PH domain)/Phosphotyrosine-binding domain (PTB)"/>
    <property type="match status" value="1"/>
</dbReference>
<gene>
    <name evidence="4" type="ORF">EXIGLDRAFT_82982</name>
</gene>
<dbReference type="Proteomes" id="UP000077266">
    <property type="component" value="Unassembled WGS sequence"/>
</dbReference>
<dbReference type="GO" id="GO:0032012">
    <property type="term" value="P:regulation of ARF protein signal transduction"/>
    <property type="evidence" value="ECO:0007669"/>
    <property type="project" value="InterPro"/>
</dbReference>
<evidence type="ECO:0000259" key="3">
    <source>
        <dbReference type="PROSITE" id="PS50190"/>
    </source>
</evidence>
<dbReference type="OrthoDB" id="430364at2759"/>
<feature type="domain" description="SEC7" evidence="3">
    <location>
        <begin position="1"/>
        <end position="108"/>
    </location>
</feature>
<feature type="compositionally biased region" description="Basic and acidic residues" evidence="1">
    <location>
        <begin position="761"/>
        <end position="771"/>
    </location>
</feature>
<dbReference type="AlphaFoldDB" id="A0A165HL81"/>
<dbReference type="SUPFAM" id="SSF50729">
    <property type="entry name" value="PH domain-like"/>
    <property type="match status" value="1"/>
</dbReference>
<dbReference type="PROSITE" id="PS50003">
    <property type="entry name" value="PH_DOMAIN"/>
    <property type="match status" value="1"/>
</dbReference>
<feature type="region of interest" description="Disordered" evidence="1">
    <location>
        <begin position="686"/>
        <end position="781"/>
    </location>
</feature>
<feature type="compositionally biased region" description="Low complexity" evidence="1">
    <location>
        <begin position="795"/>
        <end position="807"/>
    </location>
</feature>
<dbReference type="SMART" id="SM00222">
    <property type="entry name" value="Sec7"/>
    <property type="match status" value="1"/>
</dbReference>
<feature type="compositionally biased region" description="Polar residues" evidence="1">
    <location>
        <begin position="729"/>
        <end position="757"/>
    </location>
</feature>
<feature type="region of interest" description="Disordered" evidence="1">
    <location>
        <begin position="547"/>
        <end position="580"/>
    </location>
</feature>
<dbReference type="Pfam" id="PF15410">
    <property type="entry name" value="PH_9"/>
    <property type="match status" value="1"/>
</dbReference>
<dbReference type="InterPro" id="IPR041681">
    <property type="entry name" value="PH_9"/>
</dbReference>
<feature type="domain" description="PH" evidence="2">
    <location>
        <begin position="266"/>
        <end position="406"/>
    </location>
</feature>
<feature type="compositionally biased region" description="Basic and acidic residues" evidence="1">
    <location>
        <begin position="465"/>
        <end position="474"/>
    </location>
</feature>
<feature type="compositionally biased region" description="Polar residues" evidence="1">
    <location>
        <begin position="477"/>
        <end position="492"/>
    </location>
</feature>
<dbReference type="Gene3D" id="1.10.1000.11">
    <property type="entry name" value="Arf Nucleotide-binding Site Opener,domain 2"/>
    <property type="match status" value="1"/>
</dbReference>
<evidence type="ECO:0000259" key="2">
    <source>
        <dbReference type="PROSITE" id="PS50003"/>
    </source>
</evidence>
<proteinExistence type="predicted"/>
<dbReference type="PANTHER" id="PTHR10663:SF405">
    <property type="entry name" value="ARF GUANINE NUCLEOTIDE EXCHANGE FACTOR SYT1"/>
    <property type="match status" value="1"/>
</dbReference>
<dbReference type="SMART" id="SM00233">
    <property type="entry name" value="PH"/>
    <property type="match status" value="1"/>
</dbReference>
<name>A0A165HL81_EXIGL</name>
<feature type="region of interest" description="Disordered" evidence="1">
    <location>
        <begin position="442"/>
        <end position="516"/>
    </location>
</feature>
<dbReference type="InterPro" id="IPR001849">
    <property type="entry name" value="PH_domain"/>
</dbReference>
<evidence type="ECO:0008006" key="6">
    <source>
        <dbReference type="Google" id="ProtNLM"/>
    </source>
</evidence>
<evidence type="ECO:0000313" key="5">
    <source>
        <dbReference type="Proteomes" id="UP000077266"/>
    </source>
</evidence>
<dbReference type="InParanoid" id="A0A165HL81"/>
<dbReference type="EMBL" id="KV426014">
    <property type="protein sequence ID" value="KZV92133.1"/>
    <property type="molecule type" value="Genomic_DNA"/>
</dbReference>
<evidence type="ECO:0000256" key="1">
    <source>
        <dbReference type="SAM" id="MobiDB-lite"/>
    </source>
</evidence>
<dbReference type="InterPro" id="IPR023394">
    <property type="entry name" value="Sec7_C_sf"/>
</dbReference>
<protein>
    <recommendedName>
        <fullName evidence="6">SEC7 domain-containing protein</fullName>
    </recommendedName>
</protein>
<dbReference type="PANTHER" id="PTHR10663">
    <property type="entry name" value="GUANYL-NUCLEOTIDE EXCHANGE FACTOR"/>
    <property type="match status" value="1"/>
</dbReference>
<dbReference type="GO" id="GO:0005085">
    <property type="term" value="F:guanyl-nucleotide exchange factor activity"/>
    <property type="evidence" value="ECO:0007669"/>
    <property type="project" value="InterPro"/>
</dbReference>
<feature type="region of interest" description="Disordered" evidence="1">
    <location>
        <begin position="856"/>
        <end position="888"/>
    </location>
</feature>
<dbReference type="PROSITE" id="PS50190">
    <property type="entry name" value="SEC7"/>
    <property type="match status" value="1"/>
</dbReference>
<dbReference type="Pfam" id="PF01369">
    <property type="entry name" value="Sec7"/>
    <property type="match status" value="1"/>
</dbReference>
<dbReference type="InterPro" id="IPR011993">
    <property type="entry name" value="PH-like_dom_sf"/>
</dbReference>
<dbReference type="STRING" id="1314781.A0A165HL81"/>
<accession>A0A165HL81</accession>
<dbReference type="InterPro" id="IPR035999">
    <property type="entry name" value="Sec7_dom_sf"/>
</dbReference>
<evidence type="ECO:0000313" key="4">
    <source>
        <dbReference type="EMBL" id="KZV92133.1"/>
    </source>
</evidence>
<organism evidence="4 5">
    <name type="scientific">Exidia glandulosa HHB12029</name>
    <dbReference type="NCBI Taxonomy" id="1314781"/>
    <lineage>
        <taxon>Eukaryota</taxon>
        <taxon>Fungi</taxon>
        <taxon>Dikarya</taxon>
        <taxon>Basidiomycota</taxon>
        <taxon>Agaricomycotina</taxon>
        <taxon>Agaricomycetes</taxon>
        <taxon>Auriculariales</taxon>
        <taxon>Exidiaceae</taxon>
        <taxon>Exidia</taxon>
    </lineage>
</organism>
<keyword evidence="5" id="KW-1185">Reference proteome</keyword>
<feature type="compositionally biased region" description="Low complexity" evidence="1">
    <location>
        <begin position="547"/>
        <end position="563"/>
    </location>
</feature>
<sequence>MDRFAFIGDPLDVALRKLLMHMALPRETQQIDRVMEAFAARYSRCNPGLFATDDLPYVLAFSLMMLHTDAFNKSNKRKMTKADYVKNTRLPGVPSELLEYYFDNITFAPFIFIEDPMDVNGSRLLSMTSMGGTTASASTLSTPSSSILRSNKVDPYYLITQDLLGPLRVEVRSLIAENDPYSVYGGDAHVPGAWDVSELQRAFARAPLVELEDKDTVDRRKSVMIGGFPPALTVPGVAPAAMSSSASYSGEFTMDGPWPGEIVTLRVTKVGVLWRKDEYADGGRKASSRKWKEWSVVLTGSQLLFFRDPLVAGGLTRNERRDDDEWRDDQSSSSSQAAHFLVPRIDILRPDEIISVEDAVAARDATYDKYPHVFRFSMPKGRQLLLRASDAAEMCAWLALINYASAFKTAGVRMRPLGLTWKEIEGAGMAAARSYLRDLQAARHQREQAVASPPRPPRSSTAMESKSDLHDGRRSSRPSLALSTSYRTSATLPLSARPQTPRARPRASWSGGTEGLDVMDAMSPDLDLSDQYRATFDEVKAALVAGAASSGRSRARRPSTAPAPDDRDRFALPTPSSSRAEHISSKIRDLDSRISAAAPALETELRFARNLTVLTPFRQTTRDRLVVVVNQLARRVAYLRMDLAKMRVHRETLSQDLAEERRQWARTKTQALQIATTALQNSRASVLPRVSLPDGSAPESPITPRSPRSPGLRLALTRRTSGELDTKRLTPSTPKASFLSPATPSGSVDSHMSSTAASDVEADRDREHEDSLGPLTSPSTSASFVLNSSIASTSSLATSAADRSTSSVISTGSGHEKFFTATESPEEAEEWDRTRAAKRVSLVRLPADTLAVIFSHHTRHISDGAPENEPSQARTPREEKRPLSHHGQ</sequence>
<reference evidence="4 5" key="1">
    <citation type="journal article" date="2016" name="Mol. Biol. Evol.">
        <title>Comparative Genomics of Early-Diverging Mushroom-Forming Fungi Provides Insights into the Origins of Lignocellulose Decay Capabilities.</title>
        <authorList>
            <person name="Nagy L.G."/>
            <person name="Riley R."/>
            <person name="Tritt A."/>
            <person name="Adam C."/>
            <person name="Daum C."/>
            <person name="Floudas D."/>
            <person name="Sun H."/>
            <person name="Yadav J.S."/>
            <person name="Pangilinan J."/>
            <person name="Larsson K.H."/>
            <person name="Matsuura K."/>
            <person name="Barry K."/>
            <person name="Labutti K."/>
            <person name="Kuo R."/>
            <person name="Ohm R.A."/>
            <person name="Bhattacharya S.S."/>
            <person name="Shirouzu T."/>
            <person name="Yoshinaga Y."/>
            <person name="Martin F.M."/>
            <person name="Grigoriev I.V."/>
            <person name="Hibbett D.S."/>
        </authorList>
    </citation>
    <scope>NUCLEOTIDE SEQUENCE [LARGE SCALE GENOMIC DNA]</scope>
    <source>
        <strain evidence="4 5">HHB12029</strain>
    </source>
</reference>